<accession>A0A518FWY1</accession>
<evidence type="ECO:0000313" key="2">
    <source>
        <dbReference type="Proteomes" id="UP000320839"/>
    </source>
</evidence>
<reference evidence="1 2" key="1">
    <citation type="submission" date="2019-02" db="EMBL/GenBank/DDBJ databases">
        <title>Deep-cultivation of Planctomycetes and their phenomic and genomic characterization uncovers novel biology.</title>
        <authorList>
            <person name="Wiegand S."/>
            <person name="Jogler M."/>
            <person name="Boedeker C."/>
            <person name="Pinto D."/>
            <person name="Vollmers J."/>
            <person name="Rivas-Marin E."/>
            <person name="Kohn T."/>
            <person name="Peeters S.H."/>
            <person name="Heuer A."/>
            <person name="Rast P."/>
            <person name="Oberbeckmann S."/>
            <person name="Bunk B."/>
            <person name="Jeske O."/>
            <person name="Meyerdierks A."/>
            <person name="Storesund J.E."/>
            <person name="Kallscheuer N."/>
            <person name="Luecker S."/>
            <person name="Lage O.M."/>
            <person name="Pohl T."/>
            <person name="Merkel B.J."/>
            <person name="Hornburger P."/>
            <person name="Mueller R.-W."/>
            <person name="Bruemmer F."/>
            <person name="Labrenz M."/>
            <person name="Spormann A.M."/>
            <person name="Op den Camp H."/>
            <person name="Overmann J."/>
            <person name="Amann R."/>
            <person name="Jetten M.S.M."/>
            <person name="Mascher T."/>
            <person name="Medema M.H."/>
            <person name="Devos D.P."/>
            <person name="Kaster A.-K."/>
            <person name="Ovreas L."/>
            <person name="Rohde M."/>
            <person name="Galperin M.Y."/>
            <person name="Jogler C."/>
        </authorList>
    </citation>
    <scope>NUCLEOTIDE SEQUENCE [LARGE SCALE GENOMIC DNA]</scope>
    <source>
        <strain evidence="1 2">Pan153</strain>
    </source>
</reference>
<sequence length="81" mass="9330">MTENIPIDDMYFRVVKVHTFAGSQSLTNATGFFFLHDCFLYLITSRHVVINPYPIPLFREPLPALFSRQRTDSAQSSPIDH</sequence>
<protein>
    <submittedName>
        <fullName evidence="1">Uncharacterized protein</fullName>
    </submittedName>
</protein>
<organism evidence="1 2">
    <name type="scientific">Gimesia panareensis</name>
    <dbReference type="NCBI Taxonomy" id="2527978"/>
    <lineage>
        <taxon>Bacteria</taxon>
        <taxon>Pseudomonadati</taxon>
        <taxon>Planctomycetota</taxon>
        <taxon>Planctomycetia</taxon>
        <taxon>Planctomycetales</taxon>
        <taxon>Planctomycetaceae</taxon>
        <taxon>Gimesia</taxon>
    </lineage>
</organism>
<dbReference type="EMBL" id="CP036317">
    <property type="protein sequence ID" value="QDV20888.1"/>
    <property type="molecule type" value="Genomic_DNA"/>
</dbReference>
<dbReference type="Proteomes" id="UP000320839">
    <property type="component" value="Chromosome"/>
</dbReference>
<gene>
    <name evidence="1" type="ORF">Pan153_55670</name>
</gene>
<evidence type="ECO:0000313" key="1">
    <source>
        <dbReference type="EMBL" id="QDV20888.1"/>
    </source>
</evidence>
<accession>A0A518ADD9</accession>
<name>A0A518ADD9_9PLAN</name>
<proteinExistence type="predicted"/>
<dbReference type="AlphaFoldDB" id="A0A518ADD9"/>